<feature type="region of interest" description="Disordered" evidence="6">
    <location>
        <begin position="1"/>
        <end position="21"/>
    </location>
</feature>
<dbReference type="InterPro" id="IPR010327">
    <property type="entry name" value="FldB/FldC_alpha/beta"/>
</dbReference>
<keyword evidence="3" id="KW-0479">Metal-binding</keyword>
<dbReference type="Gene3D" id="3.40.50.11890">
    <property type="match status" value="1"/>
</dbReference>
<keyword evidence="5" id="KW-0411">Iron-sulfur</keyword>
<proteinExistence type="inferred from homology"/>
<evidence type="ECO:0000256" key="6">
    <source>
        <dbReference type="SAM" id="MobiDB-lite"/>
    </source>
</evidence>
<reference evidence="8" key="1">
    <citation type="submission" date="2016-10" db="EMBL/GenBank/DDBJ databases">
        <authorList>
            <person name="Varghese N."/>
            <person name="Submissions S."/>
        </authorList>
    </citation>
    <scope>NUCLEOTIDE SEQUENCE [LARGE SCALE GENOMIC DNA]</scope>
    <source>
        <strain evidence="8">NLAE-zl-G277</strain>
    </source>
</reference>
<gene>
    <name evidence="7" type="ORF">SAMN05216313_11760</name>
</gene>
<evidence type="ECO:0000313" key="8">
    <source>
        <dbReference type="Proteomes" id="UP000198508"/>
    </source>
</evidence>
<keyword evidence="8" id="KW-1185">Reference proteome</keyword>
<evidence type="ECO:0000256" key="3">
    <source>
        <dbReference type="ARBA" id="ARBA00022723"/>
    </source>
</evidence>
<dbReference type="Proteomes" id="UP000198508">
    <property type="component" value="Unassembled WGS sequence"/>
</dbReference>
<dbReference type="GeneID" id="93279189"/>
<evidence type="ECO:0000256" key="2">
    <source>
        <dbReference type="ARBA" id="ARBA00005806"/>
    </source>
</evidence>
<evidence type="ECO:0000256" key="1">
    <source>
        <dbReference type="ARBA" id="ARBA00001966"/>
    </source>
</evidence>
<name>A0A1I0HRB2_9FIRM</name>
<dbReference type="RefSeq" id="WP_007707150.1">
    <property type="nucleotide sequence ID" value="NZ_CAJJSN010000005.1"/>
</dbReference>
<dbReference type="Gene3D" id="3.40.50.11900">
    <property type="match status" value="1"/>
</dbReference>
<dbReference type="PANTHER" id="PTHR30548:SF4">
    <property type="entry name" value="SUBUNIT OF OXYGEN-SENSITIVE 2-HYDROXYISOCAPROYL-COA DEHYDRATASE"/>
    <property type="match status" value="1"/>
</dbReference>
<sequence>MSEQNTTPAAAPAKPKRPKSKSQLMAGALLDKAYNDAIEAKARGEKIGWATSLFPQEIAETLGLNIVYPENHGAAVAAKKLAEPFLHYAEAHGCNNDLCSYAKIDLAYADLLECSPASNMAVPDFLLVANNGCNEITKWFELLSRKYKIPIFMIDMTYNHLPQVTESRVKYIRAQIEKLIEDLSAFTGKKWDPDRFAEVMRISTANRNLWEQIADYLALEPSPLSGFDLFNYMGPMVFTRGREETGDVMRQLIAEIEEHIKNGTSTYPGEQHFRVFWEGIACWPYLSHNLKTLKKYGINVCATAYARAWSLDYTPGDIESLARAYSFTSSNNILMDESIRRRKEWNEKFHIDGTIYHVNRACKVMVCQQQELMRRVSEACGNLPFMAFDGDQADYRNFSEAQFETRIEAFAELMRKHKEELRNG</sequence>
<dbReference type="Pfam" id="PF06050">
    <property type="entry name" value="HGD-D"/>
    <property type="match status" value="1"/>
</dbReference>
<comment type="cofactor">
    <cofactor evidence="1">
        <name>[4Fe-4S] cluster</name>
        <dbReference type="ChEBI" id="CHEBI:49883"/>
    </cofactor>
</comment>
<dbReference type="STRING" id="460384.SAMN05216313_11760"/>
<dbReference type="GO" id="GO:0046872">
    <property type="term" value="F:metal ion binding"/>
    <property type="evidence" value="ECO:0007669"/>
    <property type="project" value="UniProtKB-KW"/>
</dbReference>
<dbReference type="GO" id="GO:0016836">
    <property type="term" value="F:hydro-lyase activity"/>
    <property type="evidence" value="ECO:0007669"/>
    <property type="project" value="UniProtKB-ARBA"/>
</dbReference>
<dbReference type="PANTHER" id="PTHR30548">
    <property type="entry name" value="2-HYDROXYGLUTARYL-COA DEHYDRATASE, D-COMPONENT-RELATED"/>
    <property type="match status" value="1"/>
</dbReference>
<evidence type="ECO:0000256" key="5">
    <source>
        <dbReference type="ARBA" id="ARBA00023014"/>
    </source>
</evidence>
<dbReference type="GO" id="GO:0051536">
    <property type="term" value="F:iron-sulfur cluster binding"/>
    <property type="evidence" value="ECO:0007669"/>
    <property type="project" value="UniProtKB-KW"/>
</dbReference>
<dbReference type="AlphaFoldDB" id="A0A1I0HRB2"/>
<protein>
    <submittedName>
        <fullName evidence="7">Benzoyl-CoA reductase/2-hydroxyglutaryl-CoA dehydratase subunit, BcrC/BadD/HgdB</fullName>
    </submittedName>
</protein>
<comment type="similarity">
    <text evidence="2">Belongs to the FldB/FldC dehydratase alpha/beta subunit family.</text>
</comment>
<accession>A0A1I0HRB2</accession>
<keyword evidence="4" id="KW-0408">Iron</keyword>
<evidence type="ECO:0000313" key="7">
    <source>
        <dbReference type="EMBL" id="SET86537.1"/>
    </source>
</evidence>
<organism evidence="7 8">
    <name type="scientific">Enterocloster lavalensis</name>
    <dbReference type="NCBI Taxonomy" id="460384"/>
    <lineage>
        <taxon>Bacteria</taxon>
        <taxon>Bacillati</taxon>
        <taxon>Bacillota</taxon>
        <taxon>Clostridia</taxon>
        <taxon>Lachnospirales</taxon>
        <taxon>Lachnospiraceae</taxon>
        <taxon>Enterocloster</taxon>
    </lineage>
</organism>
<dbReference type="EMBL" id="FOIM01000017">
    <property type="protein sequence ID" value="SET86537.1"/>
    <property type="molecule type" value="Genomic_DNA"/>
</dbReference>
<evidence type="ECO:0000256" key="4">
    <source>
        <dbReference type="ARBA" id="ARBA00023004"/>
    </source>
</evidence>